<name>A0A5R9F9G4_9BACL</name>
<dbReference type="GO" id="GO:0005886">
    <property type="term" value="C:plasma membrane"/>
    <property type="evidence" value="ECO:0007669"/>
    <property type="project" value="UniProtKB-SubCell"/>
</dbReference>
<proteinExistence type="inferred from homology"/>
<evidence type="ECO:0000313" key="3">
    <source>
        <dbReference type="Proteomes" id="UP000308230"/>
    </source>
</evidence>
<keyword evidence="1" id="KW-1133">Transmembrane helix</keyword>
<protein>
    <recommendedName>
        <fullName evidence="1">Probable queuosine precursor transporter</fullName>
        <shortName evidence="1">Q precursor transporter</shortName>
    </recommendedName>
</protein>
<feature type="transmembrane region" description="Helical" evidence="1">
    <location>
        <begin position="12"/>
        <end position="32"/>
    </location>
</feature>
<keyword evidence="1" id="KW-0812">Transmembrane</keyword>
<dbReference type="OrthoDB" id="9805479at2"/>
<comment type="caution">
    <text evidence="2">The sequence shown here is derived from an EMBL/GenBank/DDBJ whole genome shotgun (WGS) entry which is preliminary data.</text>
</comment>
<dbReference type="HAMAP" id="MF_02088">
    <property type="entry name" value="Q_prec_transport"/>
    <property type="match status" value="1"/>
</dbReference>
<evidence type="ECO:0000313" key="2">
    <source>
        <dbReference type="EMBL" id="TLS38278.1"/>
    </source>
</evidence>
<dbReference type="Pfam" id="PF02592">
    <property type="entry name" value="Vut_1"/>
    <property type="match status" value="1"/>
</dbReference>
<dbReference type="PANTHER" id="PTHR34300:SF2">
    <property type="entry name" value="QUEUOSINE PRECURSOR TRANSPORTER-RELATED"/>
    <property type="match status" value="1"/>
</dbReference>
<feature type="transmembrane region" description="Helical" evidence="1">
    <location>
        <begin position="38"/>
        <end position="57"/>
    </location>
</feature>
<sequence>MNNQAINRDLIWFNVLFAVSIVVANIMAGKIIMIGSFVLPAAVVMYAFSFLFTDVIHERYGKKEAQRTILFGFGAQVFASAMIFIGMLLPVAPFAADTQTAYETLLGQNYRFVLASLAAYLVSQNVDIYVFSFFKKLTNEKHKWLRNNLSTFTSQFLDTAIFITIAFIGTVPNIWVMILSQYVVKLGLALIDTPLFYLFTKNKKNSEVPVGSEEPAV</sequence>
<dbReference type="InterPro" id="IPR003744">
    <property type="entry name" value="YhhQ"/>
</dbReference>
<dbReference type="PANTHER" id="PTHR34300">
    <property type="entry name" value="QUEUOSINE PRECURSOR TRANSPORTER-RELATED"/>
    <property type="match status" value="1"/>
</dbReference>
<dbReference type="RefSeq" id="WP_138124740.1">
    <property type="nucleotide sequence ID" value="NZ_SWLG01000004.1"/>
</dbReference>
<keyword evidence="1" id="KW-1003">Cell membrane</keyword>
<feature type="transmembrane region" description="Helical" evidence="1">
    <location>
        <begin position="69"/>
        <end position="92"/>
    </location>
</feature>
<dbReference type="GO" id="GO:0022857">
    <property type="term" value="F:transmembrane transporter activity"/>
    <property type="evidence" value="ECO:0007669"/>
    <property type="project" value="UniProtKB-UniRule"/>
</dbReference>
<dbReference type="Proteomes" id="UP000308230">
    <property type="component" value="Unassembled WGS sequence"/>
</dbReference>
<dbReference type="EMBL" id="SWLG01000004">
    <property type="protein sequence ID" value="TLS38278.1"/>
    <property type="molecule type" value="Genomic_DNA"/>
</dbReference>
<evidence type="ECO:0000256" key="1">
    <source>
        <dbReference type="HAMAP-Rule" id="MF_02088"/>
    </source>
</evidence>
<feature type="transmembrane region" description="Helical" evidence="1">
    <location>
        <begin position="155"/>
        <end position="176"/>
    </location>
</feature>
<comment type="similarity">
    <text evidence="1">Belongs to the vitamin uptake transporter (VUT/ECF) (TC 2.A.88) family. Q precursor transporter subfamily.</text>
</comment>
<feature type="transmembrane region" description="Helical" evidence="1">
    <location>
        <begin position="112"/>
        <end position="134"/>
    </location>
</feature>
<comment type="subcellular location">
    <subcellularLocation>
        <location evidence="1">Cell membrane</location>
        <topology evidence="1">Multi-pass membrane protein</topology>
    </subcellularLocation>
</comment>
<keyword evidence="1" id="KW-0813">Transport</keyword>
<gene>
    <name evidence="2" type="ORF">FCL54_07050</name>
</gene>
<dbReference type="AlphaFoldDB" id="A0A5R9F9G4"/>
<keyword evidence="3" id="KW-1185">Reference proteome</keyword>
<accession>A0A5R9F9G4</accession>
<organism evidence="2 3">
    <name type="scientific">Exobacillus caeni</name>
    <dbReference type="NCBI Taxonomy" id="2574798"/>
    <lineage>
        <taxon>Bacteria</taxon>
        <taxon>Bacillati</taxon>
        <taxon>Bacillota</taxon>
        <taxon>Bacilli</taxon>
        <taxon>Bacillales</taxon>
        <taxon>Guptibacillaceae</taxon>
        <taxon>Exobacillus</taxon>
    </lineage>
</organism>
<keyword evidence="1" id="KW-0472">Membrane</keyword>
<dbReference type="NCBIfam" id="TIGR00697">
    <property type="entry name" value="queuosine precursor transporter"/>
    <property type="match status" value="1"/>
</dbReference>
<comment type="function">
    <text evidence="1">Involved in the import of queuosine (Q) precursors, required for Q precursor salvage.</text>
</comment>
<reference evidence="2 3" key="1">
    <citation type="submission" date="2019-04" db="EMBL/GenBank/DDBJ databases">
        <title>Bacillus caeni sp. nov., a bacterium isolated from mangrove sediment.</title>
        <authorList>
            <person name="Huang H."/>
            <person name="Mo K."/>
            <person name="Hu Y."/>
        </authorList>
    </citation>
    <scope>NUCLEOTIDE SEQUENCE [LARGE SCALE GENOMIC DNA]</scope>
    <source>
        <strain evidence="2 3">HB172195</strain>
    </source>
</reference>